<evidence type="ECO:0000256" key="2">
    <source>
        <dbReference type="SAM" id="SignalP"/>
    </source>
</evidence>
<proteinExistence type="predicted"/>
<dbReference type="AlphaFoldDB" id="A0AA38SE87"/>
<sequence length="405" mass="41610">MRLTSILAPTLGLVQSVFGQELSTALSRYPEASTFQGLISQVPGGVSSLLPSGLSPNSSNGVTVLIPSNKAFSTFLDASNLPNVTSVPLDQLVNILYYHIMAAKMTSANFSSPDGVIVPTLLKDKKYNNRSAGAELVDQYGADAAQGNVLYVSKDPINPVKLRVRQQDSGVALRGGMGQGATINAVDGAWDLGYFQIVDSVLIPPAPCSNTIKGQGTLKSLDTALTNANLWDALDHSPNVTCLAPSNDAFQAAGDPQLSLNSSDLASALLFHTLPMPLYSTYIPSSGLTMQSLAGLPVTIAKVNGDIYFNDAKVISPNVLTNNGLIHVLDRVMSPNGTAPAATATTTGTATATTGTGTPTGSGTGTGSSTTASTTPKSSNAANHVAGDNAVRGLLAFFAAAAVLV</sequence>
<dbReference type="SMART" id="SM00554">
    <property type="entry name" value="FAS1"/>
    <property type="match status" value="2"/>
</dbReference>
<evidence type="ECO:0000313" key="4">
    <source>
        <dbReference type="EMBL" id="KAJ9165339.1"/>
    </source>
</evidence>
<dbReference type="PROSITE" id="PS50213">
    <property type="entry name" value="FAS1"/>
    <property type="match status" value="2"/>
</dbReference>
<dbReference type="InterPro" id="IPR050904">
    <property type="entry name" value="Adhesion/Biosynth-related"/>
</dbReference>
<evidence type="ECO:0000256" key="1">
    <source>
        <dbReference type="SAM" id="MobiDB-lite"/>
    </source>
</evidence>
<feature type="domain" description="FAS1" evidence="3">
    <location>
        <begin position="19"/>
        <end position="202"/>
    </location>
</feature>
<organism evidence="4 5">
    <name type="scientific">Coniochaeta hoffmannii</name>
    <dbReference type="NCBI Taxonomy" id="91930"/>
    <lineage>
        <taxon>Eukaryota</taxon>
        <taxon>Fungi</taxon>
        <taxon>Dikarya</taxon>
        <taxon>Ascomycota</taxon>
        <taxon>Pezizomycotina</taxon>
        <taxon>Sordariomycetes</taxon>
        <taxon>Sordariomycetidae</taxon>
        <taxon>Coniochaetales</taxon>
        <taxon>Coniochaetaceae</taxon>
        <taxon>Coniochaeta</taxon>
    </lineage>
</organism>
<dbReference type="PANTHER" id="PTHR10900:SF77">
    <property type="entry name" value="FI19380P1"/>
    <property type="match status" value="1"/>
</dbReference>
<evidence type="ECO:0000313" key="5">
    <source>
        <dbReference type="Proteomes" id="UP001174691"/>
    </source>
</evidence>
<reference evidence="4" key="1">
    <citation type="submission" date="2022-07" db="EMBL/GenBank/DDBJ databases">
        <title>Fungi with potential for degradation of polypropylene.</title>
        <authorList>
            <person name="Gostincar C."/>
        </authorList>
    </citation>
    <scope>NUCLEOTIDE SEQUENCE</scope>
    <source>
        <strain evidence="4">EXF-13287</strain>
    </source>
</reference>
<dbReference type="Pfam" id="PF02469">
    <property type="entry name" value="Fasciclin"/>
    <property type="match status" value="2"/>
</dbReference>
<dbReference type="SUPFAM" id="SSF82153">
    <property type="entry name" value="FAS1 domain"/>
    <property type="match status" value="2"/>
</dbReference>
<name>A0AA38SE87_9PEZI</name>
<feature type="compositionally biased region" description="Low complexity" evidence="1">
    <location>
        <begin position="339"/>
        <end position="357"/>
    </location>
</feature>
<accession>A0AA38SE87</accession>
<dbReference type="InterPro" id="IPR000782">
    <property type="entry name" value="FAS1_domain"/>
</dbReference>
<feature type="compositionally biased region" description="Low complexity" evidence="1">
    <location>
        <begin position="367"/>
        <end position="376"/>
    </location>
</feature>
<feature type="domain" description="FAS1" evidence="3">
    <location>
        <begin position="205"/>
        <end position="333"/>
    </location>
</feature>
<dbReference type="Proteomes" id="UP001174691">
    <property type="component" value="Unassembled WGS sequence"/>
</dbReference>
<keyword evidence="2" id="KW-0732">Signal</keyword>
<feature type="chain" id="PRO_5041346217" evidence="2">
    <location>
        <begin position="20"/>
        <end position="405"/>
    </location>
</feature>
<dbReference type="EMBL" id="JANBVN010000004">
    <property type="protein sequence ID" value="KAJ9165339.1"/>
    <property type="molecule type" value="Genomic_DNA"/>
</dbReference>
<gene>
    <name evidence="4" type="ORF">NKR19_g509</name>
</gene>
<feature type="region of interest" description="Disordered" evidence="1">
    <location>
        <begin position="339"/>
        <end position="381"/>
    </location>
</feature>
<dbReference type="InterPro" id="IPR036378">
    <property type="entry name" value="FAS1_dom_sf"/>
</dbReference>
<dbReference type="PANTHER" id="PTHR10900">
    <property type="entry name" value="PERIOSTIN-RELATED"/>
    <property type="match status" value="1"/>
</dbReference>
<comment type="caution">
    <text evidence="4">The sequence shown here is derived from an EMBL/GenBank/DDBJ whole genome shotgun (WGS) entry which is preliminary data.</text>
</comment>
<protein>
    <submittedName>
        <fullName evidence="4">FAS1 domain-containing protein</fullName>
    </submittedName>
</protein>
<keyword evidence="5" id="KW-1185">Reference proteome</keyword>
<feature type="signal peptide" evidence="2">
    <location>
        <begin position="1"/>
        <end position="19"/>
    </location>
</feature>
<evidence type="ECO:0000259" key="3">
    <source>
        <dbReference type="PROSITE" id="PS50213"/>
    </source>
</evidence>
<dbReference type="Gene3D" id="2.30.180.10">
    <property type="entry name" value="FAS1 domain"/>
    <property type="match status" value="2"/>
</dbReference>